<dbReference type="AlphaFoldDB" id="A0A563E379"/>
<evidence type="ECO:0000313" key="2">
    <source>
        <dbReference type="EMBL" id="TWP36986.1"/>
    </source>
</evidence>
<dbReference type="Proteomes" id="UP000320244">
    <property type="component" value="Unassembled WGS sequence"/>
</dbReference>
<dbReference type="EMBL" id="VCQV01000008">
    <property type="protein sequence ID" value="TWP36986.1"/>
    <property type="molecule type" value="Genomic_DNA"/>
</dbReference>
<dbReference type="PROSITE" id="PS51257">
    <property type="entry name" value="PROKAR_LIPOPROTEIN"/>
    <property type="match status" value="1"/>
</dbReference>
<proteinExistence type="predicted"/>
<evidence type="ECO:0000313" key="3">
    <source>
        <dbReference type="Proteomes" id="UP000320244"/>
    </source>
</evidence>
<evidence type="ECO:0008006" key="4">
    <source>
        <dbReference type="Google" id="ProtNLM"/>
    </source>
</evidence>
<name>A0A563E379_9MICO</name>
<gene>
    <name evidence="2" type="ORF">FGL98_07985</name>
</gene>
<reference evidence="2 3" key="1">
    <citation type="submission" date="2019-05" db="EMBL/GenBank/DDBJ databases">
        <authorList>
            <person name="Lee S.D."/>
        </authorList>
    </citation>
    <scope>NUCLEOTIDE SEQUENCE [LARGE SCALE GENOMIC DNA]</scope>
    <source>
        <strain evidence="2 3">C5-26</strain>
    </source>
</reference>
<keyword evidence="1" id="KW-0732">Signal</keyword>
<dbReference type="OrthoDB" id="5242307at2"/>
<keyword evidence="3" id="KW-1185">Reference proteome</keyword>
<accession>A0A563E379</accession>
<protein>
    <recommendedName>
        <fullName evidence="4">Peptidase MA-like domain-containing protein</fullName>
    </recommendedName>
</protein>
<dbReference type="RefSeq" id="WP_146316229.1">
    <property type="nucleotide sequence ID" value="NZ_VCQV01000008.1"/>
</dbReference>
<organism evidence="2 3">
    <name type="scientific">Leekyejoonella antrihumi</name>
    <dbReference type="NCBI Taxonomy" id="1660198"/>
    <lineage>
        <taxon>Bacteria</taxon>
        <taxon>Bacillati</taxon>
        <taxon>Actinomycetota</taxon>
        <taxon>Actinomycetes</taxon>
        <taxon>Micrococcales</taxon>
        <taxon>Dermacoccaceae</taxon>
        <taxon>Leekyejoonella</taxon>
    </lineage>
</organism>
<sequence>MGRTRWGCGVVVGAVMLAGCGGAAAAPSSPTAAATPSGTVARVMPDAENVRGTYVVVTGDASESRLRHTVQAADQAARWVTQTWGDVWRGRARVVVYAPRSMPEFLALGGGSSEGDQVSATTTVAGAVVLSPELSTEVTPEGQVVVLAHELTHVALHQAGLTHTRRWVIEGSAELTAYRPTGLSVARAAPQVAVLVRSGRSPAGPPTDEAFSGSSDDLQISYQQAYTWCRFLGQKFGLPAFKRFVKQADRGATETAFRDQFHTTPAGLADTYRTWLRTTVS</sequence>
<feature type="chain" id="PRO_5021925196" description="Peptidase MA-like domain-containing protein" evidence="1">
    <location>
        <begin position="26"/>
        <end position="281"/>
    </location>
</feature>
<evidence type="ECO:0000256" key="1">
    <source>
        <dbReference type="SAM" id="SignalP"/>
    </source>
</evidence>
<comment type="caution">
    <text evidence="2">The sequence shown here is derived from an EMBL/GenBank/DDBJ whole genome shotgun (WGS) entry which is preliminary data.</text>
</comment>
<feature type="signal peptide" evidence="1">
    <location>
        <begin position="1"/>
        <end position="25"/>
    </location>
</feature>
<reference evidence="2 3" key="2">
    <citation type="submission" date="2019-08" db="EMBL/GenBank/DDBJ databases">
        <title>Jejuicoccus antrihumi gen. nov., sp. nov., a new member of the family Dermacoccaceae isolated from a cave.</title>
        <authorList>
            <person name="Schumann P."/>
            <person name="Kim I.S."/>
        </authorList>
    </citation>
    <scope>NUCLEOTIDE SEQUENCE [LARGE SCALE GENOMIC DNA]</scope>
    <source>
        <strain evidence="2 3">C5-26</strain>
    </source>
</reference>